<organism evidence="4 5">
    <name type="scientific">Halocaridina rubra</name>
    <name type="common">Hawaiian red shrimp</name>
    <dbReference type="NCBI Taxonomy" id="373956"/>
    <lineage>
        <taxon>Eukaryota</taxon>
        <taxon>Metazoa</taxon>
        <taxon>Ecdysozoa</taxon>
        <taxon>Arthropoda</taxon>
        <taxon>Crustacea</taxon>
        <taxon>Multicrustacea</taxon>
        <taxon>Malacostraca</taxon>
        <taxon>Eumalacostraca</taxon>
        <taxon>Eucarida</taxon>
        <taxon>Decapoda</taxon>
        <taxon>Pleocyemata</taxon>
        <taxon>Caridea</taxon>
        <taxon>Atyoidea</taxon>
        <taxon>Atyidae</taxon>
        <taxon>Halocaridina</taxon>
    </lineage>
</organism>
<dbReference type="Proteomes" id="UP001381693">
    <property type="component" value="Unassembled WGS sequence"/>
</dbReference>
<evidence type="ECO:0000313" key="5">
    <source>
        <dbReference type="Proteomes" id="UP001381693"/>
    </source>
</evidence>
<dbReference type="EMBL" id="JAXCGZ010013330">
    <property type="protein sequence ID" value="KAK7072828.1"/>
    <property type="molecule type" value="Genomic_DNA"/>
</dbReference>
<name>A0AAN8X238_HALRR</name>
<dbReference type="Pfam" id="PF03474">
    <property type="entry name" value="DMA"/>
    <property type="match status" value="1"/>
</dbReference>
<comment type="caution">
    <text evidence="4">The sequence shown here is derived from an EMBL/GenBank/DDBJ whole genome shotgun (WGS) entry which is preliminary data.</text>
</comment>
<dbReference type="AlphaFoldDB" id="A0AAN8X238"/>
<evidence type="ECO:0000259" key="3">
    <source>
        <dbReference type="Pfam" id="PF03474"/>
    </source>
</evidence>
<keyword evidence="5" id="KW-1185">Reference proteome</keyword>
<evidence type="ECO:0000256" key="2">
    <source>
        <dbReference type="SAM" id="MobiDB-lite"/>
    </source>
</evidence>
<feature type="compositionally biased region" description="Low complexity" evidence="2">
    <location>
        <begin position="35"/>
        <end position="48"/>
    </location>
</feature>
<feature type="compositionally biased region" description="Low complexity" evidence="2">
    <location>
        <begin position="71"/>
        <end position="85"/>
    </location>
</feature>
<feature type="compositionally biased region" description="Polar residues" evidence="2">
    <location>
        <begin position="90"/>
        <end position="112"/>
    </location>
</feature>
<protein>
    <submittedName>
        <fullName evidence="4">Ventral spinal cord interneuron specification</fullName>
    </submittedName>
</protein>
<feature type="domain" description="DMA" evidence="3">
    <location>
        <begin position="178"/>
        <end position="212"/>
    </location>
</feature>
<gene>
    <name evidence="4" type="primary">DMRT3</name>
    <name evidence="4" type="ORF">SK128_013637</name>
</gene>
<feature type="region of interest" description="Disordered" evidence="2">
    <location>
        <begin position="230"/>
        <end position="272"/>
    </location>
</feature>
<proteinExistence type="inferred from homology"/>
<accession>A0AAN8X238</accession>
<sequence length="375" mass="40354">MSLGRILVLVDNSDLLATEDELPSEASVVSPGRIASPAMSPTSTSRATPPHHHHAPQTPPRILNHTSPLVSTQSSSQIPTSLSSTHIAAPSTSQHPTQTNLDQSPQESTLQETPPPSTSTPPAKAHLSTPTVTKGQHAGPPPPAPVVPVEVFQIGEASLNCQSPLGENRREEPGDYEGIDILMRIFPKERKGVLELVLSGCGGDLLRAIEHFLSVGEALRRPSNAAALPRLSENIARPPSPPKPSLGSAKSAFTPLNSGGLPPPAHQSNFLSPGLPRPPLYADSRFGPPILPISYPHLLPPLLPVLPPLPFHRHYHHDSSPDPADVRDPDTIRNRDHLQEAYALRHDLLIRPDLRLNLDLRPDLRLRSPTAEDSA</sequence>
<dbReference type="InterPro" id="IPR005173">
    <property type="entry name" value="DMA"/>
</dbReference>
<dbReference type="CDD" id="cd14370">
    <property type="entry name" value="CUE_DMA"/>
    <property type="match status" value="1"/>
</dbReference>
<feature type="region of interest" description="Disordered" evidence="2">
    <location>
        <begin position="22"/>
        <end position="147"/>
    </location>
</feature>
<evidence type="ECO:0000313" key="4">
    <source>
        <dbReference type="EMBL" id="KAK7072828.1"/>
    </source>
</evidence>
<comment type="similarity">
    <text evidence="1">Belongs to the DMRT family.</text>
</comment>
<reference evidence="4 5" key="1">
    <citation type="submission" date="2023-11" db="EMBL/GenBank/DDBJ databases">
        <title>Halocaridina rubra genome assembly.</title>
        <authorList>
            <person name="Smith C."/>
        </authorList>
    </citation>
    <scope>NUCLEOTIDE SEQUENCE [LARGE SCALE GENOMIC DNA]</scope>
    <source>
        <strain evidence="4">EP-1</strain>
        <tissue evidence="4">Whole</tissue>
    </source>
</reference>
<evidence type="ECO:0000256" key="1">
    <source>
        <dbReference type="ARBA" id="ARBA00006834"/>
    </source>
</evidence>